<comment type="caution">
    <text evidence="1">The sequence shown here is derived from an EMBL/GenBank/DDBJ whole genome shotgun (WGS) entry which is preliminary data.</text>
</comment>
<gene>
    <name evidence="1" type="ORF">V3H18_01065</name>
</gene>
<sequence>MTQSGLTEPSRSAELAERLRKAYLRAIVDAIEVDDRVIRIYGSKASLERPLSPENRKGVRGGLIVRGFIGKWRAGQDKDANIYCIGIAI</sequence>
<organism evidence="1 2">
    <name type="scientific">Methylocystis borbori</name>
    <dbReference type="NCBI Taxonomy" id="3118750"/>
    <lineage>
        <taxon>Bacteria</taxon>
        <taxon>Pseudomonadati</taxon>
        <taxon>Pseudomonadota</taxon>
        <taxon>Alphaproteobacteria</taxon>
        <taxon>Hyphomicrobiales</taxon>
        <taxon>Methylocystaceae</taxon>
        <taxon>Methylocystis</taxon>
    </lineage>
</organism>
<accession>A0ABU7XCK1</accession>
<proteinExistence type="predicted"/>
<dbReference type="RefSeq" id="WP_332080021.1">
    <property type="nucleotide sequence ID" value="NZ_JAZHYN010000002.1"/>
</dbReference>
<evidence type="ECO:0000313" key="1">
    <source>
        <dbReference type="EMBL" id="MEF3365117.1"/>
    </source>
</evidence>
<dbReference type="EMBL" id="JAZHYN010000002">
    <property type="protein sequence ID" value="MEF3365117.1"/>
    <property type="molecule type" value="Genomic_DNA"/>
</dbReference>
<evidence type="ECO:0000313" key="2">
    <source>
        <dbReference type="Proteomes" id="UP001350748"/>
    </source>
</evidence>
<name>A0ABU7XCK1_9HYPH</name>
<protein>
    <submittedName>
        <fullName evidence="1">Uncharacterized protein</fullName>
    </submittedName>
</protein>
<dbReference type="Proteomes" id="UP001350748">
    <property type="component" value="Unassembled WGS sequence"/>
</dbReference>
<reference evidence="1 2" key="1">
    <citation type="submission" date="2024-02" db="EMBL/GenBank/DDBJ databases">
        <authorList>
            <person name="Grouzdev D."/>
        </authorList>
    </citation>
    <scope>NUCLEOTIDE SEQUENCE [LARGE SCALE GENOMIC DNA]</scope>
    <source>
        <strain evidence="1 2">9N</strain>
    </source>
</reference>
<keyword evidence="2" id="KW-1185">Reference proteome</keyword>